<protein>
    <recommendedName>
        <fullName evidence="3">Transposase</fullName>
    </recommendedName>
</protein>
<evidence type="ECO:0008006" key="3">
    <source>
        <dbReference type="Google" id="ProtNLM"/>
    </source>
</evidence>
<sequence>MHPVALILLLDNCPLPSNTTFGRRLTFELANIYASGYTCTPNITFPEVFMQVFDITSDIVWEARRAIWPYIRKDSGWHPLYKVGKFEAGQTVLLYEMPMKPTNDWYLAEVERALYMSKDFSFFRTQEINYKLRQKLINLWVKKEIIAMRRSDNLQQRATENEIPYEVYGVDLQPDQPADRTSRSPIKKGKRARIFGQCKVAITLWNGDVESVWASALCGGRKDASAADAGYEPLQKMVDVLVEGEKCHIGARRGTGHDGDSTGASLEVVVREGDPPVDDE</sequence>
<evidence type="ECO:0000313" key="1">
    <source>
        <dbReference type="EMBL" id="KAK4543701.1"/>
    </source>
</evidence>
<organism evidence="1 2">
    <name type="scientific">Oleoguttula mirabilis</name>
    <dbReference type="NCBI Taxonomy" id="1507867"/>
    <lineage>
        <taxon>Eukaryota</taxon>
        <taxon>Fungi</taxon>
        <taxon>Dikarya</taxon>
        <taxon>Ascomycota</taxon>
        <taxon>Pezizomycotina</taxon>
        <taxon>Dothideomycetes</taxon>
        <taxon>Dothideomycetidae</taxon>
        <taxon>Mycosphaerellales</taxon>
        <taxon>Teratosphaeriaceae</taxon>
        <taxon>Oleoguttula</taxon>
    </lineage>
</organism>
<dbReference type="EMBL" id="JAVFHQ010000030">
    <property type="protein sequence ID" value="KAK4543701.1"/>
    <property type="molecule type" value="Genomic_DNA"/>
</dbReference>
<name>A0AAV9JF79_9PEZI</name>
<dbReference type="Proteomes" id="UP001324427">
    <property type="component" value="Unassembled WGS sequence"/>
</dbReference>
<accession>A0AAV9JF79</accession>
<comment type="caution">
    <text evidence="1">The sequence shown here is derived from an EMBL/GenBank/DDBJ whole genome shotgun (WGS) entry which is preliminary data.</text>
</comment>
<proteinExistence type="predicted"/>
<gene>
    <name evidence="1" type="ORF">LTR36_005346</name>
</gene>
<reference evidence="1 2" key="1">
    <citation type="submission" date="2021-11" db="EMBL/GenBank/DDBJ databases">
        <title>Black yeast isolated from Biological Soil Crust.</title>
        <authorList>
            <person name="Kurbessoian T."/>
        </authorList>
    </citation>
    <scope>NUCLEOTIDE SEQUENCE [LARGE SCALE GENOMIC DNA]</scope>
    <source>
        <strain evidence="1 2">CCFEE 5522</strain>
    </source>
</reference>
<dbReference type="AlphaFoldDB" id="A0AAV9JF79"/>
<evidence type="ECO:0000313" key="2">
    <source>
        <dbReference type="Proteomes" id="UP001324427"/>
    </source>
</evidence>
<keyword evidence="2" id="KW-1185">Reference proteome</keyword>